<feature type="domain" description="Pyridoxamine 5'-phosphate oxidase N-terminal" evidence="2">
    <location>
        <begin position="8"/>
        <end position="124"/>
    </location>
</feature>
<dbReference type="InterPro" id="IPR052019">
    <property type="entry name" value="F420H2_bilvrd_red/Heme_oxyg"/>
</dbReference>
<evidence type="ECO:0000313" key="3">
    <source>
        <dbReference type="EMBL" id="UNZ04119.1"/>
    </source>
</evidence>
<keyword evidence="4" id="KW-1185">Reference proteome</keyword>
<dbReference type="PANTHER" id="PTHR35176">
    <property type="entry name" value="HEME OXYGENASE HI_0854-RELATED"/>
    <property type="match status" value="1"/>
</dbReference>
<dbReference type="Proteomes" id="UP000829494">
    <property type="component" value="Chromosome"/>
</dbReference>
<dbReference type="Pfam" id="PF01243">
    <property type="entry name" value="PNPOx_N"/>
    <property type="match status" value="1"/>
</dbReference>
<protein>
    <submittedName>
        <fullName evidence="3">Pyridoxamine 5'-phosphate oxidase</fullName>
    </submittedName>
</protein>
<dbReference type="PANTHER" id="PTHR35176:SF6">
    <property type="entry name" value="HEME OXYGENASE HI_0854-RELATED"/>
    <property type="match status" value="1"/>
</dbReference>
<evidence type="ECO:0000256" key="1">
    <source>
        <dbReference type="ARBA" id="ARBA00023002"/>
    </source>
</evidence>
<keyword evidence="1" id="KW-0560">Oxidoreductase</keyword>
<accession>A0ABY3Z6N9</accession>
<gene>
    <name evidence="3" type="ORF">SRIMR7_18330</name>
</gene>
<evidence type="ECO:0000313" key="4">
    <source>
        <dbReference type="Proteomes" id="UP000829494"/>
    </source>
</evidence>
<dbReference type="InterPro" id="IPR012349">
    <property type="entry name" value="Split_barrel_FMN-bd"/>
</dbReference>
<organism evidence="3 4">
    <name type="scientific">Streptomyces rimosus subsp. rimosus</name>
    <dbReference type="NCBI Taxonomy" id="132474"/>
    <lineage>
        <taxon>Bacteria</taxon>
        <taxon>Bacillati</taxon>
        <taxon>Actinomycetota</taxon>
        <taxon>Actinomycetes</taxon>
        <taxon>Kitasatosporales</taxon>
        <taxon>Streptomycetaceae</taxon>
        <taxon>Streptomyces</taxon>
    </lineage>
</organism>
<name>A0ABY3Z6N9_STRRM</name>
<proteinExistence type="predicted"/>
<dbReference type="EMBL" id="CP094298">
    <property type="protein sequence ID" value="UNZ04119.1"/>
    <property type="molecule type" value="Genomic_DNA"/>
</dbReference>
<dbReference type="SUPFAM" id="SSF50475">
    <property type="entry name" value="FMN-binding split barrel"/>
    <property type="match status" value="1"/>
</dbReference>
<sequence>MSTIPDLRAEAARLLHTNRYLTLGTASPEGAPWTTPVTYAWDDADHFYWWSASDAVHSRNIAANPAVSLLVFDSQVSDAEAQALYGEGTAHALAPADLPTALAVFYARRYPDPAVRARKARKPAEFQGDSPKRFYCATIHTYSALTPDPHPVHGNTVPHRLVFPFTTAWAKAYEPGEPGT</sequence>
<dbReference type="RefSeq" id="WP_003983346.1">
    <property type="nucleotide sequence ID" value="NZ_CP043497.1"/>
</dbReference>
<dbReference type="InterPro" id="IPR011576">
    <property type="entry name" value="Pyridox_Oxase_N"/>
</dbReference>
<reference evidence="3 4" key="1">
    <citation type="submission" date="2022-03" db="EMBL/GenBank/DDBJ databases">
        <title>Complete genome of Streptomyces rimosus ssp. rimosus R7 (=ATCC 10970).</title>
        <authorList>
            <person name="Beganovic S."/>
            <person name="Ruckert C."/>
            <person name="Busche T."/>
            <person name="Kalinowski J."/>
            <person name="Wittmann C."/>
        </authorList>
    </citation>
    <scope>NUCLEOTIDE SEQUENCE [LARGE SCALE GENOMIC DNA]</scope>
    <source>
        <strain evidence="3 4">R7</strain>
    </source>
</reference>
<evidence type="ECO:0000259" key="2">
    <source>
        <dbReference type="Pfam" id="PF01243"/>
    </source>
</evidence>
<dbReference type="GeneID" id="66856776"/>
<dbReference type="Gene3D" id="2.30.110.10">
    <property type="entry name" value="Electron Transport, Fmn-binding Protein, Chain A"/>
    <property type="match status" value="1"/>
</dbReference>